<evidence type="ECO:0000256" key="2">
    <source>
        <dbReference type="ARBA" id="ARBA00022516"/>
    </source>
</evidence>
<dbReference type="PANTHER" id="PTHR11712">
    <property type="entry name" value="POLYKETIDE SYNTHASE-RELATED"/>
    <property type="match status" value="1"/>
</dbReference>
<dbReference type="EMBL" id="VRVR01000020">
    <property type="protein sequence ID" value="KAF0852712.1"/>
    <property type="molecule type" value="Genomic_DNA"/>
</dbReference>
<evidence type="ECO:0000256" key="10">
    <source>
        <dbReference type="RuleBase" id="RU003694"/>
    </source>
</evidence>
<dbReference type="InterPro" id="IPR018201">
    <property type="entry name" value="Ketoacyl_synth_AS"/>
</dbReference>
<evidence type="ECO:0000256" key="1">
    <source>
        <dbReference type="ARBA" id="ARBA00008467"/>
    </source>
</evidence>
<dbReference type="SMART" id="SM00825">
    <property type="entry name" value="PKS_KS"/>
    <property type="match status" value="1"/>
</dbReference>
<keyword evidence="2 8" id="KW-0444">Lipid biosynthesis</keyword>
<dbReference type="InterPro" id="IPR014031">
    <property type="entry name" value="Ketoacyl_synth_C"/>
</dbReference>
<evidence type="ECO:0000256" key="4">
    <source>
        <dbReference type="ARBA" id="ARBA00022832"/>
    </source>
</evidence>
<dbReference type="PROSITE" id="PS52004">
    <property type="entry name" value="KS3_2"/>
    <property type="match status" value="1"/>
</dbReference>
<dbReference type="AlphaFoldDB" id="A0A8K0AGX2"/>
<sequence length="421" mass="44697">MRRVVVTGLGCVSPFGVGRHVFWQKLKDGQSGITALRAFDCSKFPSKIAGSVPRQGQFGFNPSSYSYIDERMMAPFIQFAMVAATEAVASAGFVEHDFRTDEGLRQRTGVSIASGIGGIGEIVANSDILANQRYGRISPYFIPKMLINLAAGHVAIRYGLEGPCHAVSTACASAANSIGDSYNFIRLGMADIMICGGTEAATEPVSFAGFCRAQALSTKYNDEPEKASRPFDKNRDGFVMSEGAGILVLEEYERAKARGAEILAEIKGYAATCDAHHITKPNGPSSYRCMADALRQASISSGSVDYVNAHATSTPAGDAVEARNLEKLFANESRTAKPLVSSLKGALGHMLGASGGAESVACVLSLSTDLVPPTLNLVDLDPVVNLPFATQEARHRPLRNILKNSFGFGGVNVSLVFGKPE</sequence>
<evidence type="ECO:0000259" key="11">
    <source>
        <dbReference type="PROSITE" id="PS52004"/>
    </source>
</evidence>
<protein>
    <recommendedName>
        <fullName evidence="8">3-oxoacyl-[acyl-carrier-protein] synthase</fullName>
    </recommendedName>
</protein>
<gene>
    <name evidence="12" type="ORF">ANDGO_08558</name>
</gene>
<dbReference type="InterPro" id="IPR014030">
    <property type="entry name" value="Ketoacyl_synth_N"/>
</dbReference>
<dbReference type="OrthoDB" id="5334845at2759"/>
<name>A0A8K0AGX2_ANDGO</name>
<keyword evidence="7" id="KW-0012">Acyltransferase</keyword>
<feature type="domain" description="Ketosynthase family 3 (KS3)" evidence="11">
    <location>
        <begin position="1"/>
        <end position="419"/>
    </location>
</feature>
<dbReference type="InterPro" id="IPR017568">
    <property type="entry name" value="3-oxoacyl-ACP_synth-2"/>
</dbReference>
<accession>A0A8K0AGX2</accession>
<evidence type="ECO:0000256" key="6">
    <source>
        <dbReference type="ARBA" id="ARBA00023160"/>
    </source>
</evidence>
<reference evidence="12" key="1">
    <citation type="submission" date="2019-09" db="EMBL/GenBank/DDBJ databases">
        <title>The Mitochondrial Proteome of the Jakobid, Andalucia godoyi, a Protist With the Most Gene-Rich and Bacteria-Like Mitochondrial Genome.</title>
        <authorList>
            <person name="Gray M.W."/>
            <person name="Burger G."/>
            <person name="Derelle R."/>
            <person name="Klimes V."/>
            <person name="Leger M."/>
            <person name="Sarrasin M."/>
            <person name="Vlcek C."/>
            <person name="Roger A.J."/>
            <person name="Elias M."/>
            <person name="Lang B.F."/>
        </authorList>
    </citation>
    <scope>NUCLEOTIDE SEQUENCE</scope>
    <source>
        <strain evidence="12">And28</strain>
    </source>
</reference>
<evidence type="ECO:0000313" key="12">
    <source>
        <dbReference type="EMBL" id="KAF0852712.1"/>
    </source>
</evidence>
<dbReference type="Gene3D" id="3.40.47.10">
    <property type="match status" value="1"/>
</dbReference>
<dbReference type="PANTHER" id="PTHR11712:SF336">
    <property type="entry name" value="3-OXOACYL-[ACYL-CARRIER-PROTEIN] SYNTHASE, MITOCHONDRIAL"/>
    <property type="match status" value="1"/>
</dbReference>
<organism evidence="12 13">
    <name type="scientific">Andalucia godoyi</name>
    <name type="common">Flagellate</name>
    <dbReference type="NCBI Taxonomy" id="505711"/>
    <lineage>
        <taxon>Eukaryota</taxon>
        <taxon>Discoba</taxon>
        <taxon>Jakobida</taxon>
        <taxon>Andalucina</taxon>
        <taxon>Andaluciidae</taxon>
        <taxon>Andalucia</taxon>
    </lineage>
</organism>
<dbReference type="PROSITE" id="PS00606">
    <property type="entry name" value="KS3_1"/>
    <property type="match status" value="1"/>
</dbReference>
<dbReference type="GO" id="GO:0006633">
    <property type="term" value="P:fatty acid biosynthetic process"/>
    <property type="evidence" value="ECO:0007669"/>
    <property type="project" value="UniProtKB-KW"/>
</dbReference>
<keyword evidence="5" id="KW-0443">Lipid metabolism</keyword>
<dbReference type="GO" id="GO:0005739">
    <property type="term" value="C:mitochondrion"/>
    <property type="evidence" value="ECO:0007669"/>
    <property type="project" value="TreeGrafter"/>
</dbReference>
<keyword evidence="3 8" id="KW-0808">Transferase</keyword>
<dbReference type="InterPro" id="IPR016039">
    <property type="entry name" value="Thiolase-like"/>
</dbReference>
<comment type="caution">
    <text evidence="12">The sequence shown here is derived from an EMBL/GenBank/DDBJ whole genome shotgun (WGS) entry which is preliminary data.</text>
</comment>
<dbReference type="NCBIfam" id="NF005589">
    <property type="entry name" value="PRK07314.1"/>
    <property type="match status" value="1"/>
</dbReference>
<dbReference type="SUPFAM" id="SSF53901">
    <property type="entry name" value="Thiolase-like"/>
    <property type="match status" value="2"/>
</dbReference>
<dbReference type="GO" id="GO:0004315">
    <property type="term" value="F:3-oxoacyl-[acyl-carrier-protein] synthase activity"/>
    <property type="evidence" value="ECO:0007669"/>
    <property type="project" value="InterPro"/>
</dbReference>
<feature type="active site" description="For beta-ketoacyl synthase activity" evidence="9">
    <location>
        <position position="171"/>
    </location>
</feature>
<dbReference type="InterPro" id="IPR000794">
    <property type="entry name" value="Beta-ketoacyl_synthase"/>
</dbReference>
<comment type="similarity">
    <text evidence="1 8 10">Belongs to the thiolase-like superfamily. Beta-ketoacyl-ACP synthases family.</text>
</comment>
<dbReference type="PIRSF" id="PIRSF000447">
    <property type="entry name" value="KAS_II"/>
    <property type="match status" value="1"/>
</dbReference>
<dbReference type="Proteomes" id="UP000799049">
    <property type="component" value="Unassembled WGS sequence"/>
</dbReference>
<keyword evidence="13" id="KW-1185">Reference proteome</keyword>
<evidence type="ECO:0000313" key="13">
    <source>
        <dbReference type="Proteomes" id="UP000799049"/>
    </source>
</evidence>
<dbReference type="InterPro" id="IPR020841">
    <property type="entry name" value="PKS_Beta-ketoAc_synthase_dom"/>
</dbReference>
<dbReference type="CDD" id="cd00834">
    <property type="entry name" value="KAS_I_II"/>
    <property type="match status" value="1"/>
</dbReference>
<proteinExistence type="inferred from homology"/>
<dbReference type="Pfam" id="PF02801">
    <property type="entry name" value="Ketoacyl-synt_C"/>
    <property type="match status" value="1"/>
</dbReference>
<dbReference type="FunFam" id="3.40.47.10:FF:000018">
    <property type="entry name" value="3-oxoacyl-[acyl-carrier-protein] synthase 2"/>
    <property type="match status" value="1"/>
</dbReference>
<evidence type="ECO:0000256" key="5">
    <source>
        <dbReference type="ARBA" id="ARBA00023098"/>
    </source>
</evidence>
<evidence type="ECO:0000256" key="9">
    <source>
        <dbReference type="PIRSR" id="PIRSR000447-1"/>
    </source>
</evidence>
<keyword evidence="6 8" id="KW-0275">Fatty acid biosynthesis</keyword>
<evidence type="ECO:0000256" key="3">
    <source>
        <dbReference type="ARBA" id="ARBA00022679"/>
    </source>
</evidence>
<keyword evidence="4" id="KW-0276">Fatty acid metabolism</keyword>
<evidence type="ECO:0000256" key="8">
    <source>
        <dbReference type="PIRNR" id="PIRNR000447"/>
    </source>
</evidence>
<dbReference type="Pfam" id="PF00109">
    <property type="entry name" value="ketoacyl-synt"/>
    <property type="match status" value="1"/>
</dbReference>
<evidence type="ECO:0000256" key="7">
    <source>
        <dbReference type="ARBA" id="ARBA00023315"/>
    </source>
</evidence>
<dbReference type="NCBIfam" id="TIGR03150">
    <property type="entry name" value="fabF"/>
    <property type="match status" value="1"/>
</dbReference>